<evidence type="ECO:0000313" key="2">
    <source>
        <dbReference type="EMBL" id="QBD75508.1"/>
    </source>
</evidence>
<reference evidence="2 3" key="1">
    <citation type="submission" date="2019-01" db="EMBL/GenBank/DDBJ databases">
        <title>Ktedonosporobacter rubrisoli SCAWS-G2.</title>
        <authorList>
            <person name="Huang Y."/>
            <person name="Yan B."/>
        </authorList>
    </citation>
    <scope>NUCLEOTIDE SEQUENCE [LARGE SCALE GENOMIC DNA]</scope>
    <source>
        <strain evidence="2 3">SCAWS-G2</strain>
    </source>
</reference>
<evidence type="ECO:0000313" key="3">
    <source>
        <dbReference type="Proteomes" id="UP000290365"/>
    </source>
</evidence>
<gene>
    <name evidence="2" type="ORF">EPA93_05620</name>
</gene>
<dbReference type="Gene3D" id="3.40.430.10">
    <property type="entry name" value="Dihydrofolate Reductase, subunit A"/>
    <property type="match status" value="1"/>
</dbReference>
<feature type="domain" description="Bacterial bifunctional deaminase-reductase C-terminal" evidence="1">
    <location>
        <begin position="4"/>
        <end position="182"/>
    </location>
</feature>
<dbReference type="Pfam" id="PF01872">
    <property type="entry name" value="RibD_C"/>
    <property type="match status" value="1"/>
</dbReference>
<dbReference type="RefSeq" id="WP_129886106.1">
    <property type="nucleotide sequence ID" value="NZ_CP035758.1"/>
</dbReference>
<dbReference type="AlphaFoldDB" id="A0A4P6JK34"/>
<dbReference type="KEGG" id="kbs:EPA93_05620"/>
<sequence length="197" mass="21706">MGKIATEFSMSLDGFVAGPNDEVEQVFKWMMSGDTEITAVKGDGDIELKVPEESASIFEEDYKRFGVIVAGRRIFDMTHGWGGKHPMDVPIIVVTHQPPPEWCKPEWPVTFVHDGLESALALARKIAGEKDVAIASTTLVQQCLKAGWLDEILVDLVPFLLGKGVRLFAELDAPLEMEIASVVPSKGVTHITYRINK</sequence>
<dbReference type="GO" id="GO:0008703">
    <property type="term" value="F:5-amino-6-(5-phosphoribosylamino)uracil reductase activity"/>
    <property type="evidence" value="ECO:0007669"/>
    <property type="project" value="InterPro"/>
</dbReference>
<dbReference type="InterPro" id="IPR002734">
    <property type="entry name" value="RibDG_C"/>
</dbReference>
<proteinExistence type="predicted"/>
<dbReference type="OrthoDB" id="195113at2"/>
<name>A0A4P6JK34_KTERU</name>
<organism evidence="2 3">
    <name type="scientific">Ktedonosporobacter rubrisoli</name>
    <dbReference type="NCBI Taxonomy" id="2509675"/>
    <lineage>
        <taxon>Bacteria</taxon>
        <taxon>Bacillati</taxon>
        <taxon>Chloroflexota</taxon>
        <taxon>Ktedonobacteria</taxon>
        <taxon>Ktedonobacterales</taxon>
        <taxon>Ktedonosporobacteraceae</taxon>
        <taxon>Ktedonosporobacter</taxon>
    </lineage>
</organism>
<dbReference type="Proteomes" id="UP000290365">
    <property type="component" value="Chromosome"/>
</dbReference>
<dbReference type="EMBL" id="CP035758">
    <property type="protein sequence ID" value="QBD75508.1"/>
    <property type="molecule type" value="Genomic_DNA"/>
</dbReference>
<protein>
    <submittedName>
        <fullName evidence="2">Deaminase</fullName>
    </submittedName>
</protein>
<keyword evidence="3" id="KW-1185">Reference proteome</keyword>
<evidence type="ECO:0000259" key="1">
    <source>
        <dbReference type="Pfam" id="PF01872"/>
    </source>
</evidence>
<dbReference type="InterPro" id="IPR024072">
    <property type="entry name" value="DHFR-like_dom_sf"/>
</dbReference>
<dbReference type="GO" id="GO:0009231">
    <property type="term" value="P:riboflavin biosynthetic process"/>
    <property type="evidence" value="ECO:0007669"/>
    <property type="project" value="InterPro"/>
</dbReference>
<accession>A0A4P6JK34</accession>
<dbReference type="SUPFAM" id="SSF53597">
    <property type="entry name" value="Dihydrofolate reductase-like"/>
    <property type="match status" value="1"/>
</dbReference>